<evidence type="ECO:0000313" key="3">
    <source>
        <dbReference type="Proteomes" id="UP000011087"/>
    </source>
</evidence>
<dbReference type="EMBL" id="JH992970">
    <property type="protein sequence ID" value="EKX53421.1"/>
    <property type="molecule type" value="Genomic_DNA"/>
</dbReference>
<sequence length="276" mass="31033">MSVKSLPNRLDVKSVWQQVKRNLPAIPRFQEGYWEAMWPKIQIEGARYGLMGSVGLFSVALMRLTYNASTLIIGFLPYDVHASMGHVTGFASAGALAGGLYKFNQFFYIDPVQVHKIAFALAKRDFWLERKLGGKIRCDSRFSYAAKPAEIVLVDLDLKRTRVPEFMRPYFKEFATKSGSVKLVFEGEAGKVLICCDVEKGLFRDYEVKSMHGKFLENGQVFSFLGNDENCQDPSEFLQQILQEESSGDKASKAPAFRLQLGMRGPSSSFTGVSKY</sequence>
<name>L1JXX7_GUITC</name>
<keyword evidence="3" id="KW-1185">Reference proteome</keyword>
<dbReference type="PaxDb" id="55529-EKX53421"/>
<protein>
    <submittedName>
        <fullName evidence="1 2">Uncharacterized protein</fullName>
    </submittedName>
</protein>
<organism evidence="1">
    <name type="scientific">Guillardia theta (strain CCMP2712)</name>
    <name type="common">Cryptophyte</name>
    <dbReference type="NCBI Taxonomy" id="905079"/>
    <lineage>
        <taxon>Eukaryota</taxon>
        <taxon>Cryptophyceae</taxon>
        <taxon>Pyrenomonadales</taxon>
        <taxon>Geminigeraceae</taxon>
        <taxon>Guillardia</taxon>
    </lineage>
</organism>
<reference evidence="1 3" key="1">
    <citation type="journal article" date="2012" name="Nature">
        <title>Algal genomes reveal evolutionary mosaicism and the fate of nucleomorphs.</title>
        <authorList>
            <consortium name="DOE Joint Genome Institute"/>
            <person name="Curtis B.A."/>
            <person name="Tanifuji G."/>
            <person name="Burki F."/>
            <person name="Gruber A."/>
            <person name="Irimia M."/>
            <person name="Maruyama S."/>
            <person name="Arias M.C."/>
            <person name="Ball S.G."/>
            <person name="Gile G.H."/>
            <person name="Hirakawa Y."/>
            <person name="Hopkins J.F."/>
            <person name="Kuo A."/>
            <person name="Rensing S.A."/>
            <person name="Schmutz J."/>
            <person name="Symeonidi A."/>
            <person name="Elias M."/>
            <person name="Eveleigh R.J."/>
            <person name="Herman E.K."/>
            <person name="Klute M.J."/>
            <person name="Nakayama T."/>
            <person name="Obornik M."/>
            <person name="Reyes-Prieto A."/>
            <person name="Armbrust E.V."/>
            <person name="Aves S.J."/>
            <person name="Beiko R.G."/>
            <person name="Coutinho P."/>
            <person name="Dacks J.B."/>
            <person name="Durnford D.G."/>
            <person name="Fast N.M."/>
            <person name="Green B.R."/>
            <person name="Grisdale C.J."/>
            <person name="Hempel F."/>
            <person name="Henrissat B."/>
            <person name="Hoppner M.P."/>
            <person name="Ishida K."/>
            <person name="Kim E."/>
            <person name="Koreny L."/>
            <person name="Kroth P.G."/>
            <person name="Liu Y."/>
            <person name="Malik S.B."/>
            <person name="Maier U.G."/>
            <person name="McRose D."/>
            <person name="Mock T."/>
            <person name="Neilson J.A."/>
            <person name="Onodera N.T."/>
            <person name="Poole A.M."/>
            <person name="Pritham E.J."/>
            <person name="Richards T.A."/>
            <person name="Rocap G."/>
            <person name="Roy S.W."/>
            <person name="Sarai C."/>
            <person name="Schaack S."/>
            <person name="Shirato S."/>
            <person name="Slamovits C.H."/>
            <person name="Spencer D.F."/>
            <person name="Suzuki S."/>
            <person name="Worden A.Z."/>
            <person name="Zauner S."/>
            <person name="Barry K."/>
            <person name="Bell C."/>
            <person name="Bharti A.K."/>
            <person name="Crow J.A."/>
            <person name="Grimwood J."/>
            <person name="Kramer R."/>
            <person name="Lindquist E."/>
            <person name="Lucas S."/>
            <person name="Salamov A."/>
            <person name="McFadden G.I."/>
            <person name="Lane C.E."/>
            <person name="Keeling P.J."/>
            <person name="Gray M.W."/>
            <person name="Grigoriev I.V."/>
            <person name="Archibald J.M."/>
        </authorList>
    </citation>
    <scope>NUCLEOTIDE SEQUENCE</scope>
    <source>
        <strain evidence="1 3">CCMP2712</strain>
    </source>
</reference>
<dbReference type="Proteomes" id="UP000011087">
    <property type="component" value="Unassembled WGS sequence"/>
</dbReference>
<dbReference type="EnsemblProtists" id="EKX53421">
    <property type="protein sequence ID" value="EKX53421"/>
    <property type="gene ID" value="GUITHDRAFT_133139"/>
</dbReference>
<evidence type="ECO:0000313" key="1">
    <source>
        <dbReference type="EMBL" id="EKX53421.1"/>
    </source>
</evidence>
<dbReference type="KEGG" id="gtt:GUITHDRAFT_133139"/>
<dbReference type="AlphaFoldDB" id="L1JXX7"/>
<reference evidence="3" key="2">
    <citation type="submission" date="2012-11" db="EMBL/GenBank/DDBJ databases">
        <authorList>
            <person name="Kuo A."/>
            <person name="Curtis B.A."/>
            <person name="Tanifuji G."/>
            <person name="Burki F."/>
            <person name="Gruber A."/>
            <person name="Irimia M."/>
            <person name="Maruyama S."/>
            <person name="Arias M.C."/>
            <person name="Ball S.G."/>
            <person name="Gile G.H."/>
            <person name="Hirakawa Y."/>
            <person name="Hopkins J.F."/>
            <person name="Rensing S.A."/>
            <person name="Schmutz J."/>
            <person name="Symeonidi A."/>
            <person name="Elias M."/>
            <person name="Eveleigh R.J."/>
            <person name="Herman E.K."/>
            <person name="Klute M.J."/>
            <person name="Nakayama T."/>
            <person name="Obornik M."/>
            <person name="Reyes-Prieto A."/>
            <person name="Armbrust E.V."/>
            <person name="Aves S.J."/>
            <person name="Beiko R.G."/>
            <person name="Coutinho P."/>
            <person name="Dacks J.B."/>
            <person name="Durnford D.G."/>
            <person name="Fast N.M."/>
            <person name="Green B.R."/>
            <person name="Grisdale C."/>
            <person name="Hempe F."/>
            <person name="Henrissat B."/>
            <person name="Hoppner M.P."/>
            <person name="Ishida K.-I."/>
            <person name="Kim E."/>
            <person name="Koreny L."/>
            <person name="Kroth P.G."/>
            <person name="Liu Y."/>
            <person name="Malik S.-B."/>
            <person name="Maier U.G."/>
            <person name="McRose D."/>
            <person name="Mock T."/>
            <person name="Neilson J.A."/>
            <person name="Onodera N.T."/>
            <person name="Poole A.M."/>
            <person name="Pritham E.J."/>
            <person name="Richards T.A."/>
            <person name="Rocap G."/>
            <person name="Roy S.W."/>
            <person name="Sarai C."/>
            <person name="Schaack S."/>
            <person name="Shirato S."/>
            <person name="Slamovits C.H."/>
            <person name="Spencer D.F."/>
            <person name="Suzuki S."/>
            <person name="Worden A.Z."/>
            <person name="Zauner S."/>
            <person name="Barry K."/>
            <person name="Bell C."/>
            <person name="Bharti A.K."/>
            <person name="Crow J.A."/>
            <person name="Grimwood J."/>
            <person name="Kramer R."/>
            <person name="Lindquist E."/>
            <person name="Lucas S."/>
            <person name="Salamov A."/>
            <person name="McFadden G.I."/>
            <person name="Lane C.E."/>
            <person name="Keeling P.J."/>
            <person name="Gray M.W."/>
            <person name="Grigoriev I.V."/>
            <person name="Archibald J.M."/>
        </authorList>
    </citation>
    <scope>NUCLEOTIDE SEQUENCE</scope>
    <source>
        <strain evidence="3">CCMP2712</strain>
    </source>
</reference>
<dbReference type="GeneID" id="17309987"/>
<dbReference type="RefSeq" id="XP_005840401.1">
    <property type="nucleotide sequence ID" value="XM_005840344.1"/>
</dbReference>
<dbReference type="HOGENOM" id="CLU_1009899_0_0_1"/>
<evidence type="ECO:0000313" key="2">
    <source>
        <dbReference type="EnsemblProtists" id="EKX53421"/>
    </source>
</evidence>
<accession>L1JXX7</accession>
<reference evidence="2" key="3">
    <citation type="submission" date="2016-03" db="UniProtKB">
        <authorList>
            <consortium name="EnsemblProtists"/>
        </authorList>
    </citation>
    <scope>IDENTIFICATION</scope>
</reference>
<proteinExistence type="predicted"/>
<gene>
    <name evidence="1" type="ORF">GUITHDRAFT_133139</name>
</gene>